<sequence length="160" mass="16304">MAASLLPCLCSAQIVLPSPDQPAPRPLPDPPGLQVVRTPDGSLIKRLPGDGGLPATSAARTASATATVPAGLKLVQNGNVLMAAGREEAAAAVPGRALPLSVRQVGDTRVLELRGLPTIGSEPASAAQALPRGVRVVDLPAGAPLPLSPEPNTLYRRLRD</sequence>
<feature type="region of interest" description="Disordered" evidence="1">
    <location>
        <begin position="141"/>
        <end position="160"/>
    </location>
</feature>
<evidence type="ECO:0000313" key="3">
    <source>
        <dbReference type="Proteomes" id="UP000197446"/>
    </source>
</evidence>
<proteinExistence type="predicted"/>
<dbReference type="Proteomes" id="UP000197446">
    <property type="component" value="Unassembled WGS sequence"/>
</dbReference>
<gene>
    <name evidence="2" type="ORF">CDO81_13525</name>
</gene>
<protein>
    <submittedName>
        <fullName evidence="2">Uncharacterized protein</fullName>
    </submittedName>
</protein>
<name>A0A254N9N0_9BURK</name>
<accession>A0A254N9N0</accession>
<organism evidence="2 3">
    <name type="scientific">Roseateles puraquae</name>
    <dbReference type="NCBI Taxonomy" id="431059"/>
    <lineage>
        <taxon>Bacteria</taxon>
        <taxon>Pseudomonadati</taxon>
        <taxon>Pseudomonadota</taxon>
        <taxon>Betaproteobacteria</taxon>
        <taxon>Burkholderiales</taxon>
        <taxon>Sphaerotilaceae</taxon>
        <taxon>Roseateles</taxon>
    </lineage>
</organism>
<dbReference type="EMBL" id="NISI01000005">
    <property type="protein sequence ID" value="OWR03512.1"/>
    <property type="molecule type" value="Genomic_DNA"/>
</dbReference>
<keyword evidence="3" id="KW-1185">Reference proteome</keyword>
<comment type="caution">
    <text evidence="2">The sequence shown here is derived from an EMBL/GenBank/DDBJ whole genome shotgun (WGS) entry which is preliminary data.</text>
</comment>
<reference evidence="2 3" key="1">
    <citation type="journal article" date="2007" name="Int. J. Syst. Evol. Microbiol.">
        <title>Description of Pelomonas aquatica sp. nov. and Pelomonas puraquae sp. nov., isolated from industrial and haemodialysis water.</title>
        <authorList>
            <person name="Gomila M."/>
            <person name="Bowien B."/>
            <person name="Falsen E."/>
            <person name="Moore E.R."/>
            <person name="Lalucat J."/>
        </authorList>
    </citation>
    <scope>NUCLEOTIDE SEQUENCE [LARGE SCALE GENOMIC DNA]</scope>
    <source>
        <strain evidence="2 3">CCUG 52769</strain>
    </source>
</reference>
<dbReference type="AlphaFoldDB" id="A0A254N9N0"/>
<evidence type="ECO:0000256" key="1">
    <source>
        <dbReference type="SAM" id="MobiDB-lite"/>
    </source>
</evidence>
<evidence type="ECO:0000313" key="2">
    <source>
        <dbReference type="EMBL" id="OWR03512.1"/>
    </source>
</evidence>